<gene>
    <name evidence="2" type="ORF">MHBO_001036</name>
</gene>
<dbReference type="InterPro" id="IPR036322">
    <property type="entry name" value="WD40_repeat_dom_sf"/>
</dbReference>
<protein>
    <recommendedName>
        <fullName evidence="1">Nucleolar protein 10-like N-terminal domain-containing protein</fullName>
    </recommendedName>
</protein>
<dbReference type="Proteomes" id="UP001439008">
    <property type="component" value="Unassembled WGS sequence"/>
</dbReference>
<accession>A0ABV2AHM3</accession>
<organism evidence="2 3">
    <name type="scientific">Bonamia ostreae</name>
    <dbReference type="NCBI Taxonomy" id="126728"/>
    <lineage>
        <taxon>Eukaryota</taxon>
        <taxon>Sar</taxon>
        <taxon>Rhizaria</taxon>
        <taxon>Endomyxa</taxon>
        <taxon>Ascetosporea</taxon>
        <taxon>Haplosporida</taxon>
        <taxon>Bonamia</taxon>
    </lineage>
</organism>
<dbReference type="Pfam" id="PF23098">
    <property type="entry name" value="Beta-prop_NOL10_N"/>
    <property type="match status" value="1"/>
</dbReference>
<sequence length="343" mass="39152">MPLPSTVSNGVKAYNLSAAKISPKWETAKSEKNRVEEPDRENSIELLQDFSFPSSTTLIRISEDNGHLVTAGTYKPQIKAFELSQLSLKFERHLEEETVDFRILSEDYSKLCFLRRDRFLEFHTQFGSHYKTKLPQNGRNMIFNRFNCDLLIASSRKEVYRLNLEEGRFKKSITTDLELNHGALHDKLRFYAFGGEDHVACFDERSNGEIASFEVQKSLENGSETVNGIRRIAFDKSGASNDLLMAVGTGSGRTLVYDIRMKKPLFAKDHRNERPIVDLSFHSSDKFVSADQNGIKFWDCKTVFATNFGILVIAEFIKILVDKDLNLSLKYISSFVGMSTLHF</sequence>
<evidence type="ECO:0000313" key="2">
    <source>
        <dbReference type="EMBL" id="MES1919172.1"/>
    </source>
</evidence>
<dbReference type="InterPro" id="IPR040382">
    <property type="entry name" value="NOL10/Enp2"/>
</dbReference>
<dbReference type="PANTHER" id="PTHR14927">
    <property type="entry name" value="NUCLEOLAR PROTEIN 10"/>
    <property type="match status" value="1"/>
</dbReference>
<keyword evidence="3" id="KW-1185">Reference proteome</keyword>
<dbReference type="EMBL" id="JBDODL010000215">
    <property type="protein sequence ID" value="MES1919172.1"/>
    <property type="molecule type" value="Genomic_DNA"/>
</dbReference>
<dbReference type="InterPro" id="IPR056551">
    <property type="entry name" value="Beta-prop_NOL10_N"/>
</dbReference>
<name>A0ABV2AHM3_9EUKA</name>
<reference evidence="2 3" key="1">
    <citation type="journal article" date="2024" name="BMC Biol.">
        <title>Comparative genomics of Ascetosporea gives new insight into the evolutionary basis for animal parasitism in Rhizaria.</title>
        <authorList>
            <person name="Hiltunen Thoren M."/>
            <person name="Onut-Brannstrom I."/>
            <person name="Alfjorden A."/>
            <person name="Peckova H."/>
            <person name="Swords F."/>
            <person name="Hooper C."/>
            <person name="Holzer A.S."/>
            <person name="Bass D."/>
            <person name="Burki F."/>
        </authorList>
    </citation>
    <scope>NUCLEOTIDE SEQUENCE [LARGE SCALE GENOMIC DNA]</scope>
    <source>
        <strain evidence="2">20-A016</strain>
    </source>
</reference>
<dbReference type="InterPro" id="IPR015943">
    <property type="entry name" value="WD40/YVTN_repeat-like_dom_sf"/>
</dbReference>
<comment type="caution">
    <text evidence="2">The sequence shown here is derived from an EMBL/GenBank/DDBJ whole genome shotgun (WGS) entry which is preliminary data.</text>
</comment>
<dbReference type="Gene3D" id="2.130.10.10">
    <property type="entry name" value="YVTN repeat-like/Quinoprotein amine dehydrogenase"/>
    <property type="match status" value="1"/>
</dbReference>
<dbReference type="PANTHER" id="PTHR14927:SF0">
    <property type="entry name" value="NUCLEOLAR PROTEIN 10"/>
    <property type="match status" value="1"/>
</dbReference>
<feature type="domain" description="Nucleolar protein 10-like N-terminal" evidence="1">
    <location>
        <begin position="7"/>
        <end position="301"/>
    </location>
</feature>
<dbReference type="SUPFAM" id="SSF50978">
    <property type="entry name" value="WD40 repeat-like"/>
    <property type="match status" value="1"/>
</dbReference>
<proteinExistence type="predicted"/>
<evidence type="ECO:0000259" key="1">
    <source>
        <dbReference type="Pfam" id="PF23098"/>
    </source>
</evidence>
<evidence type="ECO:0000313" key="3">
    <source>
        <dbReference type="Proteomes" id="UP001439008"/>
    </source>
</evidence>